<evidence type="ECO:0000313" key="5">
    <source>
        <dbReference type="EMBL" id="EFL52381.1"/>
    </source>
</evidence>
<evidence type="ECO:0000256" key="3">
    <source>
        <dbReference type="ARBA" id="ARBA00023163"/>
    </source>
</evidence>
<dbReference type="eggNOG" id="COG1846">
    <property type="taxonomic scope" value="Bacteria"/>
</dbReference>
<evidence type="ECO:0000313" key="6">
    <source>
        <dbReference type="Proteomes" id="UP000006250"/>
    </source>
</evidence>
<dbReference type="GO" id="GO:0003700">
    <property type="term" value="F:DNA-binding transcription factor activity"/>
    <property type="evidence" value="ECO:0007669"/>
    <property type="project" value="InterPro"/>
</dbReference>
<evidence type="ECO:0000259" key="4">
    <source>
        <dbReference type="PROSITE" id="PS50995"/>
    </source>
</evidence>
<dbReference type="InterPro" id="IPR036390">
    <property type="entry name" value="WH_DNA-bd_sf"/>
</dbReference>
<keyword evidence="2" id="KW-0238">DNA-binding</keyword>
<dbReference type="Proteomes" id="UP000006250">
    <property type="component" value="Unassembled WGS sequence"/>
</dbReference>
<keyword evidence="6" id="KW-1185">Reference proteome</keyword>
<evidence type="ECO:0000256" key="2">
    <source>
        <dbReference type="ARBA" id="ARBA00023125"/>
    </source>
</evidence>
<name>E1JTC1_SOLFR</name>
<accession>E1JTC1</accession>
<proteinExistence type="predicted"/>
<dbReference type="EMBL" id="AECZ01000004">
    <property type="protein sequence ID" value="EFL52381.1"/>
    <property type="molecule type" value="Genomic_DNA"/>
</dbReference>
<feature type="domain" description="HTH marR-type" evidence="4">
    <location>
        <begin position="5"/>
        <end position="146"/>
    </location>
</feature>
<dbReference type="SMART" id="SM00347">
    <property type="entry name" value="HTH_MARR"/>
    <property type="match status" value="1"/>
</dbReference>
<keyword evidence="3" id="KW-0804">Transcription</keyword>
<reference evidence="5 6" key="1">
    <citation type="submission" date="2010-08" db="EMBL/GenBank/DDBJ databases">
        <title>The draft genome of Desulfovibrio fructosovorans JJ.</title>
        <authorList>
            <consortium name="US DOE Joint Genome Institute (JGI-PGF)"/>
            <person name="Lucas S."/>
            <person name="Copeland A."/>
            <person name="Lapidus A."/>
            <person name="Cheng J.-F."/>
            <person name="Bruce D."/>
            <person name="Goodwin L."/>
            <person name="Pitluck S."/>
            <person name="Land M.L."/>
            <person name="Hauser L."/>
            <person name="Chang Y.-J."/>
            <person name="Jeffries C."/>
            <person name="Wall J.D."/>
            <person name="Stahl D.A."/>
            <person name="Arkin A.P."/>
            <person name="Dehal P."/>
            <person name="Stolyar S.M."/>
            <person name="Hazen T.C."/>
            <person name="Woyke T.J."/>
        </authorList>
    </citation>
    <scope>NUCLEOTIDE SEQUENCE [LARGE SCALE GENOMIC DNA]</scope>
    <source>
        <strain evidence="5 6">JJ</strain>
    </source>
</reference>
<evidence type="ECO:0000256" key="1">
    <source>
        <dbReference type="ARBA" id="ARBA00023015"/>
    </source>
</evidence>
<dbReference type="PROSITE" id="PS50995">
    <property type="entry name" value="HTH_MARR_2"/>
    <property type="match status" value="1"/>
</dbReference>
<dbReference type="PANTHER" id="PTHR35790">
    <property type="entry name" value="HTH-TYPE TRANSCRIPTIONAL REGULATOR PCHR"/>
    <property type="match status" value="1"/>
</dbReference>
<dbReference type="InterPro" id="IPR000835">
    <property type="entry name" value="HTH_MarR-typ"/>
</dbReference>
<dbReference type="Gene3D" id="1.10.10.10">
    <property type="entry name" value="Winged helix-like DNA-binding domain superfamily/Winged helix DNA-binding domain"/>
    <property type="match status" value="1"/>
</dbReference>
<dbReference type="SUPFAM" id="SSF46785">
    <property type="entry name" value="Winged helix' DNA-binding domain"/>
    <property type="match status" value="1"/>
</dbReference>
<dbReference type="STRING" id="596151.DesfrDRAFT_0870"/>
<dbReference type="RefSeq" id="WP_005991457.1">
    <property type="nucleotide sequence ID" value="NZ_AECZ01000004.1"/>
</dbReference>
<gene>
    <name evidence="5" type="ORF">DesfrDRAFT_0870</name>
</gene>
<dbReference type="PANTHER" id="PTHR35790:SF4">
    <property type="entry name" value="HTH-TYPE TRANSCRIPTIONAL REGULATOR PCHR"/>
    <property type="match status" value="1"/>
</dbReference>
<keyword evidence="1" id="KW-0805">Transcription regulation</keyword>
<dbReference type="GO" id="GO:0003677">
    <property type="term" value="F:DNA binding"/>
    <property type="evidence" value="ECO:0007669"/>
    <property type="project" value="UniProtKB-KW"/>
</dbReference>
<organism evidence="5 6">
    <name type="scientific">Solidesulfovibrio fructosivorans JJ]</name>
    <dbReference type="NCBI Taxonomy" id="596151"/>
    <lineage>
        <taxon>Bacteria</taxon>
        <taxon>Pseudomonadati</taxon>
        <taxon>Thermodesulfobacteriota</taxon>
        <taxon>Desulfovibrionia</taxon>
        <taxon>Desulfovibrionales</taxon>
        <taxon>Desulfovibrionaceae</taxon>
        <taxon>Solidesulfovibrio</taxon>
    </lineage>
</organism>
<dbReference type="Pfam" id="PF12802">
    <property type="entry name" value="MarR_2"/>
    <property type="match status" value="1"/>
</dbReference>
<dbReference type="InterPro" id="IPR036388">
    <property type="entry name" value="WH-like_DNA-bd_sf"/>
</dbReference>
<dbReference type="AlphaFoldDB" id="E1JTC1"/>
<sequence>METKDDLILGTVRQFQRVAAKYARIKELPIPVADGIEVTPREAHTIEAVGNRQQTSVSDVANAFGIAKSAASQMVAKLCDKGFLEKKQAPHSNKELQLTLTPLGQKAFDAHARFHDEDKEALMERLRGYSLSQVATISVLLEALGEGMDNRLSW</sequence>
<protein>
    <submittedName>
        <fullName evidence="5">Transcriptional regulator, MarR family</fullName>
    </submittedName>
</protein>
<dbReference type="OrthoDB" id="5422630at2"/>
<dbReference type="InterPro" id="IPR052067">
    <property type="entry name" value="Metal_resp_HTH_trans_reg"/>
</dbReference>
<comment type="caution">
    <text evidence="5">The sequence shown here is derived from an EMBL/GenBank/DDBJ whole genome shotgun (WGS) entry which is preliminary data.</text>
</comment>